<sequence length="286" mass="32218">MKWLKKTTSTQFFNLTFSFGLHLKQRLKQDQINIIAGHLTYVTLLSLVPIIAVTMSMLSVFPVFKSIRGQIEKFIYDNFLPSTNDTIQVYINSFVDNASKGTSVGIIALVIVAFMLISAIDKALNKIWQVTKKRRLIISFSMYWMVLTLGPIFVGASLAATSYVVSLKFFNDGQLADVVPFFISRLPMLFSTAAFLLLYLAVPNKQIKWTHGLIGAATAAILFEMGKKLFTLYITHFPTYEAIYGTLATIPILFVWVYISWLIVLFGAVITSSLPEFNGKLEHEKQ</sequence>
<dbReference type="InterPro" id="IPR023679">
    <property type="entry name" value="UPF0761_bac"/>
</dbReference>
<comment type="similarity">
    <text evidence="7">Belongs to the UPF0761 family.</text>
</comment>
<reference evidence="8 9" key="1">
    <citation type="submission" date="2018-09" db="EMBL/GenBank/DDBJ databases">
        <title>Phylogeny of the Shewanellaceae, and recommendation for two new genera, Pseudoshewanella and Parashewanella.</title>
        <authorList>
            <person name="Wang G."/>
        </authorList>
    </citation>
    <scope>NUCLEOTIDE SEQUENCE [LARGE SCALE GENOMIC DNA]</scope>
    <source>
        <strain evidence="8 9">KCTC 22492</strain>
    </source>
</reference>
<keyword evidence="9" id="KW-1185">Reference proteome</keyword>
<dbReference type="NCBIfam" id="TIGR00765">
    <property type="entry name" value="yihY_not_rbn"/>
    <property type="match status" value="1"/>
</dbReference>
<dbReference type="HAMAP" id="MF_00672">
    <property type="entry name" value="UPF0761"/>
    <property type="match status" value="1"/>
</dbReference>
<dbReference type="OrthoDB" id="9808671at2"/>
<dbReference type="PIRSF" id="PIRSF035875">
    <property type="entry name" value="RNase_BN"/>
    <property type="match status" value="1"/>
</dbReference>
<evidence type="ECO:0000313" key="8">
    <source>
        <dbReference type="EMBL" id="RJY19348.1"/>
    </source>
</evidence>
<evidence type="ECO:0000256" key="7">
    <source>
        <dbReference type="HAMAP-Rule" id="MF_00672"/>
    </source>
</evidence>
<dbReference type="NCBIfam" id="NF002457">
    <property type="entry name" value="PRK01637.1"/>
    <property type="match status" value="1"/>
</dbReference>
<feature type="transmembrane region" description="Helical" evidence="7">
    <location>
        <begin position="213"/>
        <end position="236"/>
    </location>
</feature>
<dbReference type="PANTHER" id="PTHR30213">
    <property type="entry name" value="INNER MEMBRANE PROTEIN YHJD"/>
    <property type="match status" value="1"/>
</dbReference>
<evidence type="ECO:0000256" key="2">
    <source>
        <dbReference type="ARBA" id="ARBA00022475"/>
    </source>
</evidence>
<evidence type="ECO:0000256" key="1">
    <source>
        <dbReference type="ARBA" id="ARBA00004651"/>
    </source>
</evidence>
<organism evidence="8 9">
    <name type="scientific">Parashewanella spongiae</name>
    <dbReference type="NCBI Taxonomy" id="342950"/>
    <lineage>
        <taxon>Bacteria</taxon>
        <taxon>Pseudomonadati</taxon>
        <taxon>Pseudomonadota</taxon>
        <taxon>Gammaproteobacteria</taxon>
        <taxon>Alteromonadales</taxon>
        <taxon>Shewanellaceae</taxon>
        <taxon>Parashewanella</taxon>
    </lineage>
</organism>
<name>A0A3A6UBG5_9GAMM</name>
<feature type="transmembrane region" description="Helical" evidence="7">
    <location>
        <begin position="104"/>
        <end position="124"/>
    </location>
</feature>
<comment type="subcellular location">
    <subcellularLocation>
        <location evidence="1 7">Cell membrane</location>
        <topology evidence="1 7">Multi-pass membrane protein</topology>
    </subcellularLocation>
</comment>
<keyword evidence="3" id="KW-0997">Cell inner membrane</keyword>
<evidence type="ECO:0000256" key="4">
    <source>
        <dbReference type="ARBA" id="ARBA00022692"/>
    </source>
</evidence>
<comment type="caution">
    <text evidence="8">The sequence shown here is derived from an EMBL/GenBank/DDBJ whole genome shotgun (WGS) entry which is preliminary data.</text>
</comment>
<dbReference type="Proteomes" id="UP000273022">
    <property type="component" value="Unassembled WGS sequence"/>
</dbReference>
<evidence type="ECO:0000256" key="5">
    <source>
        <dbReference type="ARBA" id="ARBA00022989"/>
    </source>
</evidence>
<dbReference type="PANTHER" id="PTHR30213:SF0">
    <property type="entry name" value="UPF0761 MEMBRANE PROTEIN YIHY"/>
    <property type="match status" value="1"/>
</dbReference>
<accession>A0A3A6UBG5</accession>
<keyword evidence="4 7" id="KW-0812">Transmembrane</keyword>
<feature type="transmembrane region" description="Helical" evidence="7">
    <location>
        <begin position="136"/>
        <end position="158"/>
    </location>
</feature>
<keyword evidence="2 7" id="KW-1003">Cell membrane</keyword>
<feature type="transmembrane region" description="Helical" evidence="7">
    <location>
        <begin position="242"/>
        <end position="270"/>
    </location>
</feature>
<gene>
    <name evidence="8" type="ORF">D5R81_01175</name>
</gene>
<evidence type="ECO:0000256" key="6">
    <source>
        <dbReference type="ARBA" id="ARBA00023136"/>
    </source>
</evidence>
<proteinExistence type="inferred from homology"/>
<dbReference type="AlphaFoldDB" id="A0A3A6UBG5"/>
<dbReference type="Pfam" id="PF03631">
    <property type="entry name" value="Virul_fac_BrkB"/>
    <property type="match status" value="1"/>
</dbReference>
<feature type="transmembrane region" description="Helical" evidence="7">
    <location>
        <begin position="178"/>
        <end position="201"/>
    </location>
</feature>
<keyword evidence="6 7" id="KW-0472">Membrane</keyword>
<evidence type="ECO:0000313" key="9">
    <source>
        <dbReference type="Proteomes" id="UP000273022"/>
    </source>
</evidence>
<dbReference type="RefSeq" id="WP_121851832.1">
    <property type="nucleotide sequence ID" value="NZ_CP037952.1"/>
</dbReference>
<dbReference type="EMBL" id="QYYH01000004">
    <property type="protein sequence ID" value="RJY19348.1"/>
    <property type="molecule type" value="Genomic_DNA"/>
</dbReference>
<dbReference type="GO" id="GO:0005886">
    <property type="term" value="C:plasma membrane"/>
    <property type="evidence" value="ECO:0007669"/>
    <property type="project" value="UniProtKB-SubCell"/>
</dbReference>
<dbReference type="InterPro" id="IPR017039">
    <property type="entry name" value="Virul_fac_BrkB"/>
</dbReference>
<evidence type="ECO:0000256" key="3">
    <source>
        <dbReference type="ARBA" id="ARBA00022519"/>
    </source>
</evidence>
<keyword evidence="5 7" id="KW-1133">Transmembrane helix</keyword>
<protein>
    <recommendedName>
        <fullName evidence="7">UPF0761 membrane protein D5R81_01175</fullName>
    </recommendedName>
</protein>
<feature type="transmembrane region" description="Helical" evidence="7">
    <location>
        <begin position="34"/>
        <end position="58"/>
    </location>
</feature>